<dbReference type="RefSeq" id="WP_025344891.1">
    <property type="nucleotide sequence ID" value="NZ_CP042966.1"/>
</dbReference>
<proteinExistence type="predicted"/>
<feature type="transmembrane region" description="Helical" evidence="1">
    <location>
        <begin position="32"/>
        <end position="49"/>
    </location>
</feature>
<evidence type="ECO:0000256" key="1">
    <source>
        <dbReference type="SAM" id="Phobius"/>
    </source>
</evidence>
<sequence length="96" mass="10750">METIKFILKALCNGLVIWLLWGWFGAGVLGPNLSFFQVLGLYMISLFFFEEKVTVNKCSSLGEDGFINNTILDTILEITAKPLFVFGIGYIAKMSM</sequence>
<dbReference type="EMBL" id="CP042966">
    <property type="protein sequence ID" value="QEH06511.1"/>
    <property type="molecule type" value="Genomic_DNA"/>
</dbReference>
<protein>
    <submittedName>
        <fullName evidence="2">Uncharacterized protein</fullName>
    </submittedName>
</protein>
<accession>A0ABX5Z1R4</accession>
<dbReference type="Proteomes" id="UP000323483">
    <property type="component" value="Chromosome"/>
</dbReference>
<name>A0ABX5Z1R4_SULMU</name>
<keyword evidence="1" id="KW-1133">Transmembrane helix</keyword>
<organism evidence="2 3">
    <name type="scientific">Sulfurospirillum multivorans</name>
    <name type="common">Dehalospirillum multivorans</name>
    <dbReference type="NCBI Taxonomy" id="66821"/>
    <lineage>
        <taxon>Bacteria</taxon>
        <taxon>Pseudomonadati</taxon>
        <taxon>Campylobacterota</taxon>
        <taxon>Epsilonproteobacteria</taxon>
        <taxon>Campylobacterales</taxon>
        <taxon>Sulfurospirillaceae</taxon>
        <taxon>Sulfurospirillum</taxon>
    </lineage>
</organism>
<reference evidence="2" key="1">
    <citation type="submission" date="2019-08" db="EMBL/GenBank/DDBJ databases">
        <title>Organohalide respiration in Sulfurospirillum species is regulated by a two-component system as unraveled by comparative genomics, and transcriptomics, and regulator binding studies.</title>
        <authorList>
            <person name="Goris T."/>
            <person name="Esken J."/>
            <person name="Gadkari J."/>
            <person name="Bischler T."/>
            <person name="Foerstner K."/>
            <person name="Sharma C.M."/>
            <person name="Diekert G."/>
            <person name="Schubert T."/>
        </authorList>
    </citation>
    <scope>NUCLEOTIDE SEQUENCE [LARGE SCALE GENOMIC DNA]</scope>
    <source>
        <strain evidence="2">N</strain>
    </source>
</reference>
<feature type="transmembrane region" description="Helical" evidence="1">
    <location>
        <begin position="7"/>
        <end position="26"/>
    </location>
</feature>
<evidence type="ECO:0000313" key="3">
    <source>
        <dbReference type="Proteomes" id="UP000323483"/>
    </source>
</evidence>
<gene>
    <name evidence="2" type="ORF">SMN_1746</name>
</gene>
<keyword evidence="3" id="KW-1185">Reference proteome</keyword>
<keyword evidence="1" id="KW-0472">Membrane</keyword>
<keyword evidence="1" id="KW-0812">Transmembrane</keyword>
<evidence type="ECO:0000313" key="2">
    <source>
        <dbReference type="EMBL" id="QEH06511.1"/>
    </source>
</evidence>